<proteinExistence type="predicted"/>
<name>A0A0F9GF53_9ZZZZ</name>
<comment type="caution">
    <text evidence="1">The sequence shown here is derived from an EMBL/GenBank/DDBJ whole genome shotgun (WGS) entry which is preliminary data.</text>
</comment>
<evidence type="ECO:0000313" key="1">
    <source>
        <dbReference type="EMBL" id="KKL68080.1"/>
    </source>
</evidence>
<dbReference type="AlphaFoldDB" id="A0A0F9GF53"/>
<sequence length="84" mass="9895">MQVTRVEKEIDESENFFRDIGYELQLKNEISHIFLTSSDDKLYGEVLLVLLKALQSKFGTFGYFDEQENLVQPSLTRDIWDQCE</sequence>
<reference evidence="1" key="1">
    <citation type="journal article" date="2015" name="Nature">
        <title>Complex archaea that bridge the gap between prokaryotes and eukaryotes.</title>
        <authorList>
            <person name="Spang A."/>
            <person name="Saw J.H."/>
            <person name="Jorgensen S.L."/>
            <person name="Zaremba-Niedzwiedzka K."/>
            <person name="Martijn J."/>
            <person name="Lind A.E."/>
            <person name="van Eijk R."/>
            <person name="Schleper C."/>
            <person name="Guy L."/>
            <person name="Ettema T.J."/>
        </authorList>
    </citation>
    <scope>NUCLEOTIDE SEQUENCE</scope>
</reference>
<accession>A0A0F9GF53</accession>
<protein>
    <submittedName>
        <fullName evidence="1">Uncharacterized protein</fullName>
    </submittedName>
</protein>
<feature type="non-terminal residue" evidence="1">
    <location>
        <position position="84"/>
    </location>
</feature>
<dbReference type="EMBL" id="LAZR01026646">
    <property type="protein sequence ID" value="KKL68080.1"/>
    <property type="molecule type" value="Genomic_DNA"/>
</dbReference>
<gene>
    <name evidence="1" type="ORF">LCGC14_2128570</name>
</gene>
<organism evidence="1">
    <name type="scientific">marine sediment metagenome</name>
    <dbReference type="NCBI Taxonomy" id="412755"/>
    <lineage>
        <taxon>unclassified sequences</taxon>
        <taxon>metagenomes</taxon>
        <taxon>ecological metagenomes</taxon>
    </lineage>
</organism>